<accession>A0AAD3XGS6</accession>
<keyword evidence="2" id="KW-1185">Reference proteome</keyword>
<dbReference type="Proteomes" id="UP001279734">
    <property type="component" value="Unassembled WGS sequence"/>
</dbReference>
<evidence type="ECO:0000313" key="2">
    <source>
        <dbReference type="Proteomes" id="UP001279734"/>
    </source>
</evidence>
<evidence type="ECO:0000313" key="1">
    <source>
        <dbReference type="EMBL" id="GMH04019.1"/>
    </source>
</evidence>
<reference evidence="1" key="1">
    <citation type="submission" date="2023-05" db="EMBL/GenBank/DDBJ databases">
        <title>Nepenthes gracilis genome sequencing.</title>
        <authorList>
            <person name="Fukushima K."/>
        </authorList>
    </citation>
    <scope>NUCLEOTIDE SEQUENCE</scope>
    <source>
        <strain evidence="1">SING2019-196</strain>
    </source>
</reference>
<comment type="caution">
    <text evidence="1">The sequence shown here is derived from an EMBL/GenBank/DDBJ whole genome shotgun (WGS) entry which is preliminary data.</text>
</comment>
<name>A0AAD3XGS6_NEPGR</name>
<protein>
    <submittedName>
        <fullName evidence="1">Uncharacterized protein</fullName>
    </submittedName>
</protein>
<dbReference type="AlphaFoldDB" id="A0AAD3XGS6"/>
<dbReference type="EMBL" id="BSYO01000004">
    <property type="protein sequence ID" value="GMH04019.1"/>
    <property type="molecule type" value="Genomic_DNA"/>
</dbReference>
<sequence>MPLLIWMNYIWNQDLGNRFCCEVQCEKIQYQNLSQKFDIGGHDHCACSDFLLLFLQLAPHFICCSARRCCSASFYPSVSLVVCVGLTRTEFILEFGLSLGLRLFCP</sequence>
<organism evidence="1 2">
    <name type="scientific">Nepenthes gracilis</name>
    <name type="common">Slender pitcher plant</name>
    <dbReference type="NCBI Taxonomy" id="150966"/>
    <lineage>
        <taxon>Eukaryota</taxon>
        <taxon>Viridiplantae</taxon>
        <taxon>Streptophyta</taxon>
        <taxon>Embryophyta</taxon>
        <taxon>Tracheophyta</taxon>
        <taxon>Spermatophyta</taxon>
        <taxon>Magnoliopsida</taxon>
        <taxon>eudicotyledons</taxon>
        <taxon>Gunneridae</taxon>
        <taxon>Pentapetalae</taxon>
        <taxon>Caryophyllales</taxon>
        <taxon>Nepenthaceae</taxon>
        <taxon>Nepenthes</taxon>
    </lineage>
</organism>
<proteinExistence type="predicted"/>
<gene>
    <name evidence="1" type="ORF">Nepgr_005858</name>
</gene>